<evidence type="ECO:0000256" key="4">
    <source>
        <dbReference type="ARBA" id="ARBA00023163"/>
    </source>
</evidence>
<evidence type="ECO:0000313" key="8">
    <source>
        <dbReference type="EMBL" id="KAB8198335.1"/>
    </source>
</evidence>
<proteinExistence type="predicted"/>
<dbReference type="Gene3D" id="1.10.10.60">
    <property type="entry name" value="Homeodomain-like"/>
    <property type="match status" value="1"/>
</dbReference>
<dbReference type="GO" id="GO:0003700">
    <property type="term" value="F:DNA-binding transcription factor activity"/>
    <property type="evidence" value="ECO:0007669"/>
    <property type="project" value="InterPro"/>
</dbReference>
<evidence type="ECO:0000256" key="1">
    <source>
        <dbReference type="ARBA" id="ARBA00023015"/>
    </source>
</evidence>
<evidence type="ECO:0000256" key="3">
    <source>
        <dbReference type="ARBA" id="ARBA00023159"/>
    </source>
</evidence>
<dbReference type="KEGG" id="lmb:C9I47_2773"/>
<evidence type="ECO:0000313" key="9">
    <source>
        <dbReference type="Proteomes" id="UP000249447"/>
    </source>
</evidence>
<keyword evidence="2" id="KW-0238">DNA-binding</keyword>
<dbReference type="SUPFAM" id="SSF51215">
    <property type="entry name" value="Regulatory protein AraC"/>
    <property type="match status" value="1"/>
</dbReference>
<dbReference type="InterPro" id="IPR018060">
    <property type="entry name" value="HTH_AraC"/>
</dbReference>
<dbReference type="PROSITE" id="PS01124">
    <property type="entry name" value="HTH_ARAC_FAMILY_2"/>
    <property type="match status" value="1"/>
</dbReference>
<protein>
    <submittedName>
        <fullName evidence="7">AraC family transcription regulator protein</fullName>
    </submittedName>
    <submittedName>
        <fullName evidence="8">Helix-turn-helix domain-containing protein</fullName>
    </submittedName>
</protein>
<gene>
    <name evidence="7" type="ORF">C9I47_2773</name>
    <name evidence="8" type="ORF">FKV24_002485</name>
</gene>
<reference evidence="7 9" key="1">
    <citation type="submission" date="2018-05" db="EMBL/GenBank/DDBJ databases">
        <title>The complete genome of Lysobacter maris HZ9B, a marine bacterium antagonistic against terrestrial plant pathogens.</title>
        <authorList>
            <person name="Zhang X.-Q."/>
        </authorList>
    </citation>
    <scope>NUCLEOTIDE SEQUENCE [LARGE SCALE GENOMIC DNA]</scope>
    <source>
        <strain evidence="7 9">HZ9B</strain>
    </source>
</reference>
<dbReference type="InterPro" id="IPR009057">
    <property type="entry name" value="Homeodomain-like_sf"/>
</dbReference>
<evidence type="ECO:0000313" key="10">
    <source>
        <dbReference type="Proteomes" id="UP000320431"/>
    </source>
</evidence>
<keyword evidence="3" id="KW-0010">Activator</keyword>
<evidence type="ECO:0000259" key="6">
    <source>
        <dbReference type="PROSITE" id="PS01124"/>
    </source>
</evidence>
<dbReference type="Proteomes" id="UP000249447">
    <property type="component" value="Chromosome"/>
</dbReference>
<dbReference type="RefSeq" id="WP_111267475.1">
    <property type="nucleotide sequence ID" value="NZ_CP029843.1"/>
</dbReference>
<organism evidence="7 9">
    <name type="scientific">Marilutibacter maris</name>
    <dbReference type="NCBI Taxonomy" id="1605891"/>
    <lineage>
        <taxon>Bacteria</taxon>
        <taxon>Pseudomonadati</taxon>
        <taxon>Pseudomonadota</taxon>
        <taxon>Gammaproteobacteria</taxon>
        <taxon>Lysobacterales</taxon>
        <taxon>Lysobacteraceae</taxon>
        <taxon>Marilutibacter</taxon>
    </lineage>
</organism>
<feature type="domain" description="HTH araC/xylS-type" evidence="6">
    <location>
        <begin position="188"/>
        <end position="285"/>
    </location>
</feature>
<dbReference type="InterPro" id="IPR003313">
    <property type="entry name" value="AraC-bd"/>
</dbReference>
<keyword evidence="4" id="KW-0804">Transcription</keyword>
<dbReference type="PRINTS" id="PR00032">
    <property type="entry name" value="HTHARAC"/>
</dbReference>
<dbReference type="Proteomes" id="UP000320431">
    <property type="component" value="Unassembled WGS sequence"/>
</dbReference>
<dbReference type="SUPFAM" id="SSF46689">
    <property type="entry name" value="Homeodomain-like"/>
    <property type="match status" value="1"/>
</dbReference>
<dbReference type="InterPro" id="IPR037923">
    <property type="entry name" value="HTH-like"/>
</dbReference>
<dbReference type="Pfam" id="PF02311">
    <property type="entry name" value="AraC_binding"/>
    <property type="match status" value="1"/>
</dbReference>
<evidence type="ECO:0000313" key="7">
    <source>
        <dbReference type="EMBL" id="AWV08444.1"/>
    </source>
</evidence>
<dbReference type="GO" id="GO:0005829">
    <property type="term" value="C:cytosol"/>
    <property type="evidence" value="ECO:0007669"/>
    <property type="project" value="TreeGrafter"/>
</dbReference>
<evidence type="ECO:0000256" key="2">
    <source>
        <dbReference type="ARBA" id="ARBA00023125"/>
    </source>
</evidence>
<dbReference type="EMBL" id="CP029843">
    <property type="protein sequence ID" value="AWV08444.1"/>
    <property type="molecule type" value="Genomic_DNA"/>
</dbReference>
<keyword evidence="1" id="KW-0805">Transcription regulation</keyword>
<feature type="region of interest" description="Disordered" evidence="5">
    <location>
        <begin position="1"/>
        <end position="25"/>
    </location>
</feature>
<dbReference type="InterPro" id="IPR020449">
    <property type="entry name" value="Tscrpt_reg_AraC-type_HTH"/>
</dbReference>
<dbReference type="PANTHER" id="PTHR47894:SF4">
    <property type="entry name" value="HTH-TYPE TRANSCRIPTIONAL REGULATOR GADX"/>
    <property type="match status" value="1"/>
</dbReference>
<evidence type="ECO:0000256" key="5">
    <source>
        <dbReference type="SAM" id="MobiDB-lite"/>
    </source>
</evidence>
<dbReference type="GO" id="GO:0000976">
    <property type="term" value="F:transcription cis-regulatory region binding"/>
    <property type="evidence" value="ECO:0007669"/>
    <property type="project" value="TreeGrafter"/>
</dbReference>
<name>A0A2U9TC73_9GAMM</name>
<keyword evidence="9" id="KW-1185">Reference proteome</keyword>
<dbReference type="AlphaFoldDB" id="A0A2U9TC73"/>
<dbReference type="EMBL" id="VICD02000028">
    <property type="protein sequence ID" value="KAB8198335.1"/>
    <property type="molecule type" value="Genomic_DNA"/>
</dbReference>
<dbReference type="Pfam" id="PF12833">
    <property type="entry name" value="HTH_18"/>
    <property type="match status" value="1"/>
</dbReference>
<accession>A0A2U9TC73</accession>
<dbReference type="PANTHER" id="PTHR47894">
    <property type="entry name" value="HTH-TYPE TRANSCRIPTIONAL REGULATOR GADX"/>
    <property type="match status" value="1"/>
</dbReference>
<reference evidence="8 10" key="2">
    <citation type="submission" date="2019-10" db="EMBL/GenBank/DDBJ databases">
        <title>Lysobacter alkalisoli sp. nov., isolated from saline-alkaline soil.</title>
        <authorList>
            <person name="Sun J.-Q."/>
        </authorList>
    </citation>
    <scope>NUCLEOTIDE SEQUENCE [LARGE SCALE GENOMIC DNA]</scope>
    <source>
        <strain evidence="8 10">KCTC 42381</strain>
    </source>
</reference>
<dbReference type="SMART" id="SM00342">
    <property type="entry name" value="HTH_ARAC"/>
    <property type="match status" value="1"/>
</dbReference>
<dbReference type="OrthoDB" id="9783876at2"/>
<sequence>MLTAAAPVPDTPPAAGVRHQRNHRDDLVSGRRLHARKSHALRNVGVPQLLIVGVEEGHKRVYWHERQYRGGRDDLILLRPGERYGIDNRPGAHGYRAELIQLSPALVADFRRHHGGLIDAALQDTAEIPISVHRDRHTGQAWQSLLAAIEEGAPAPLLDQHARTLLLCLTLAGAARALLPGREAPLIQRVRQLLNDDPGRNWNIDELSNLTGMAASTLRRHLSAQDQGFRTILEDARLSAALDSLQSTRDSIGHIAHAVGYASPSRFAIRFRRRFGISPSELRAAL</sequence>